<accession>A0AAN6ZBS8</accession>
<gene>
    <name evidence="2" type="ORF">BT67DRAFT_133110</name>
</gene>
<dbReference type="EMBL" id="MU853420">
    <property type="protein sequence ID" value="KAK4132023.1"/>
    <property type="molecule type" value="Genomic_DNA"/>
</dbReference>
<feature type="compositionally biased region" description="Low complexity" evidence="1">
    <location>
        <begin position="128"/>
        <end position="138"/>
    </location>
</feature>
<evidence type="ECO:0000313" key="3">
    <source>
        <dbReference type="Proteomes" id="UP001304895"/>
    </source>
</evidence>
<protein>
    <submittedName>
        <fullName evidence="2">Uncharacterized protein</fullName>
    </submittedName>
</protein>
<keyword evidence="3" id="KW-1185">Reference proteome</keyword>
<proteinExistence type="predicted"/>
<evidence type="ECO:0000313" key="2">
    <source>
        <dbReference type="EMBL" id="KAK4132023.1"/>
    </source>
</evidence>
<comment type="caution">
    <text evidence="2">The sequence shown here is derived from an EMBL/GenBank/DDBJ whole genome shotgun (WGS) entry which is preliminary data.</text>
</comment>
<evidence type="ECO:0000256" key="1">
    <source>
        <dbReference type="SAM" id="MobiDB-lite"/>
    </source>
</evidence>
<feature type="region of interest" description="Disordered" evidence="1">
    <location>
        <begin position="91"/>
        <end position="157"/>
    </location>
</feature>
<dbReference type="AlphaFoldDB" id="A0AAN6ZBS8"/>
<dbReference type="Proteomes" id="UP001304895">
    <property type="component" value="Unassembled WGS sequence"/>
</dbReference>
<reference evidence="2" key="2">
    <citation type="submission" date="2023-05" db="EMBL/GenBank/DDBJ databases">
        <authorList>
            <consortium name="Lawrence Berkeley National Laboratory"/>
            <person name="Steindorff A."/>
            <person name="Hensen N."/>
            <person name="Bonometti L."/>
            <person name="Westerberg I."/>
            <person name="Brannstrom I.O."/>
            <person name="Guillou S."/>
            <person name="Cros-Aarteil S."/>
            <person name="Calhoun S."/>
            <person name="Haridas S."/>
            <person name="Kuo A."/>
            <person name="Mondo S."/>
            <person name="Pangilinan J."/>
            <person name="Riley R."/>
            <person name="Labutti K."/>
            <person name="Andreopoulos B."/>
            <person name="Lipzen A."/>
            <person name="Chen C."/>
            <person name="Yanf M."/>
            <person name="Daum C."/>
            <person name="Ng V."/>
            <person name="Clum A."/>
            <person name="Ohm R."/>
            <person name="Martin F."/>
            <person name="Silar P."/>
            <person name="Natvig D."/>
            <person name="Lalanne C."/>
            <person name="Gautier V."/>
            <person name="Ament-Velasquez S.L."/>
            <person name="Kruys A."/>
            <person name="Hutchinson M.I."/>
            <person name="Powell A.J."/>
            <person name="Barry K."/>
            <person name="Miller A.N."/>
            <person name="Grigoriev I.V."/>
            <person name="Debuchy R."/>
            <person name="Gladieux P."/>
            <person name="Thoren M.H."/>
            <person name="Johannesson H."/>
        </authorList>
    </citation>
    <scope>NUCLEOTIDE SEQUENCE</scope>
    <source>
        <strain evidence="2">CBS 123565</strain>
    </source>
</reference>
<organism evidence="2 3">
    <name type="scientific">Trichocladium antarcticum</name>
    <dbReference type="NCBI Taxonomy" id="1450529"/>
    <lineage>
        <taxon>Eukaryota</taxon>
        <taxon>Fungi</taxon>
        <taxon>Dikarya</taxon>
        <taxon>Ascomycota</taxon>
        <taxon>Pezizomycotina</taxon>
        <taxon>Sordariomycetes</taxon>
        <taxon>Sordariomycetidae</taxon>
        <taxon>Sordariales</taxon>
        <taxon>Chaetomiaceae</taxon>
        <taxon>Trichocladium</taxon>
    </lineage>
</organism>
<name>A0AAN6ZBS8_9PEZI</name>
<reference evidence="2" key="1">
    <citation type="journal article" date="2023" name="Mol. Phylogenet. Evol.">
        <title>Genome-scale phylogeny and comparative genomics of the fungal order Sordariales.</title>
        <authorList>
            <person name="Hensen N."/>
            <person name="Bonometti L."/>
            <person name="Westerberg I."/>
            <person name="Brannstrom I.O."/>
            <person name="Guillou S."/>
            <person name="Cros-Aarteil S."/>
            <person name="Calhoun S."/>
            <person name="Haridas S."/>
            <person name="Kuo A."/>
            <person name="Mondo S."/>
            <person name="Pangilinan J."/>
            <person name="Riley R."/>
            <person name="LaButti K."/>
            <person name="Andreopoulos B."/>
            <person name="Lipzen A."/>
            <person name="Chen C."/>
            <person name="Yan M."/>
            <person name="Daum C."/>
            <person name="Ng V."/>
            <person name="Clum A."/>
            <person name="Steindorff A."/>
            <person name="Ohm R.A."/>
            <person name="Martin F."/>
            <person name="Silar P."/>
            <person name="Natvig D.O."/>
            <person name="Lalanne C."/>
            <person name="Gautier V."/>
            <person name="Ament-Velasquez S.L."/>
            <person name="Kruys A."/>
            <person name="Hutchinson M.I."/>
            <person name="Powell A.J."/>
            <person name="Barry K."/>
            <person name="Miller A.N."/>
            <person name="Grigoriev I.V."/>
            <person name="Debuchy R."/>
            <person name="Gladieux P."/>
            <person name="Hiltunen Thoren M."/>
            <person name="Johannesson H."/>
        </authorList>
    </citation>
    <scope>NUCLEOTIDE SEQUENCE</scope>
    <source>
        <strain evidence="2">CBS 123565</strain>
    </source>
</reference>
<sequence>MAYYNGTNTYPQFVRYSCCHFVPSGVVRGEGSGPDHQRFHFVFKDEQLCPNCEMLDEQEQCRTKGWLQQRQHFKHQKKWIVMTRLGDEVRVEDPMGDPFNPTEVDLANGNQDKDEAGEGGDGGDGAERSSSSESNSSDLQGNSTISDTDTREEETAD</sequence>